<reference evidence="2" key="1">
    <citation type="journal article" date="2013" name="Genome Biol. Evol.">
        <title>Deep Sequencing of Mixed Total DNA without Barcodes Allows Efficient Assembly of Highly Plastic Ascidian Mitochondrial Genomes.</title>
        <authorList>
            <person name="Rubinstein N."/>
            <person name="Feldstein T."/>
            <person name="Shenkar N."/>
            <person name="Botero Castro F."/>
            <person name="Griggio F."/>
            <person name="Mastrototaro F."/>
            <person name="Delsuc F."/>
            <person name="Douzery E.J.P."/>
            <person name="Gissi C."/>
            <person name="Huchon D."/>
        </authorList>
    </citation>
    <scope>NUCLEOTIDE SEQUENCE</scope>
    <source>
        <tissue evidence="2">Gonads</tissue>
    </source>
</reference>
<dbReference type="AlphaFoldDB" id="S0DGV3"/>
<protein>
    <submittedName>
        <fullName evidence="2">NADH dehydrogenase subunit 4L</fullName>
    </submittedName>
</protein>
<evidence type="ECO:0000256" key="1">
    <source>
        <dbReference type="SAM" id="Phobius"/>
    </source>
</evidence>
<gene>
    <name evidence="2" type="primary">nad4L</name>
</gene>
<keyword evidence="1" id="KW-0472">Membrane</keyword>
<proteinExistence type="predicted"/>
<keyword evidence="1" id="KW-0812">Transmembrane</keyword>
<feature type="transmembrane region" description="Helical" evidence="1">
    <location>
        <begin position="6"/>
        <end position="24"/>
    </location>
</feature>
<feature type="transmembrane region" description="Helical" evidence="1">
    <location>
        <begin position="36"/>
        <end position="59"/>
    </location>
</feature>
<keyword evidence="1" id="KW-1133">Transmembrane helix</keyword>
<evidence type="ECO:0000313" key="2">
    <source>
        <dbReference type="EMBL" id="CCO25798.1"/>
    </source>
</evidence>
<dbReference type="EMBL" id="HF548560">
    <property type="protein sequence ID" value="CCO25798.1"/>
    <property type="molecule type" value="Genomic_DNA"/>
</dbReference>
<organism evidence="2">
    <name type="scientific">Rhodosoma turcicum</name>
    <dbReference type="NCBI Taxonomy" id="1256665"/>
    <lineage>
        <taxon>Eukaryota</taxon>
        <taxon>Metazoa</taxon>
        <taxon>Chordata</taxon>
        <taxon>Tunicata</taxon>
        <taxon>Ascidiacea</taxon>
        <taxon>Phlebobranchia</taxon>
        <taxon>Corellidae</taxon>
        <taxon>Rhodosoma</taxon>
    </lineage>
</organism>
<accession>S0DGV3</accession>
<keyword evidence="2" id="KW-0496">Mitochondrion</keyword>
<geneLocation type="mitochondrion" evidence="2"/>
<sequence length="89" mass="10344">MFFFFSFYLWSFGVLFIFGVSLLKQGVMKLLLITEYLYMNVLLFLLSVGSGLILFVMVFSACEGVLGLTLFMVWEKFFSGSVLKFVKWF</sequence>
<name>S0DGV3_9ASCI</name>